<dbReference type="SUPFAM" id="SSF46785">
    <property type="entry name" value="Winged helix' DNA-binding domain"/>
    <property type="match status" value="1"/>
</dbReference>
<comment type="caution">
    <text evidence="1">The sequence shown here is derived from an EMBL/GenBank/DDBJ whole genome shotgun (WGS) entry which is preliminary data.</text>
</comment>
<evidence type="ECO:0000313" key="1">
    <source>
        <dbReference type="EMBL" id="OUR95694.1"/>
    </source>
</evidence>
<dbReference type="EMBL" id="MAAO01000007">
    <property type="protein sequence ID" value="OUR95694.1"/>
    <property type="molecule type" value="Genomic_DNA"/>
</dbReference>
<reference evidence="2" key="1">
    <citation type="journal article" date="2017" name="Proc. Natl. Acad. Sci. U.S.A.">
        <title>Simulation of Deepwater Horizon oil plume reveals substrate specialization within a complex community of hydrocarbon-degraders.</title>
        <authorList>
            <person name="Hu P."/>
            <person name="Dubinsky E.A."/>
            <person name="Probst A.J."/>
            <person name="Wang J."/>
            <person name="Sieber C.M.K."/>
            <person name="Tom L.M."/>
            <person name="Gardinali P."/>
            <person name="Banfield J.F."/>
            <person name="Atlas R.M."/>
            <person name="Andersen G.L."/>
        </authorList>
    </citation>
    <scope>NUCLEOTIDE SEQUENCE [LARGE SCALE GENOMIC DNA]</scope>
</reference>
<dbReference type="InterPro" id="IPR011991">
    <property type="entry name" value="ArsR-like_HTH"/>
</dbReference>
<gene>
    <name evidence="1" type="ORF">A9Q84_14430</name>
</gene>
<protein>
    <recommendedName>
        <fullName evidence="3">HTH arsR-type domain-containing protein</fullName>
    </recommendedName>
</protein>
<dbReference type="Gene3D" id="1.10.10.10">
    <property type="entry name" value="Winged helix-like DNA-binding domain superfamily/Winged helix DNA-binding domain"/>
    <property type="match status" value="1"/>
</dbReference>
<evidence type="ECO:0000313" key="2">
    <source>
        <dbReference type="Proteomes" id="UP000196531"/>
    </source>
</evidence>
<sequence length="111" mass="12943">MLDKLFGNKTLAMIFLNLFHYGEVYSGLIEKNTGKGSRAVLNQLSKMEEAGIFVSREVGRTRLYQFNRKSSFIKPLKEIINITYSNMSIKMKEEMFKERMRPRAKGKEVIK</sequence>
<dbReference type="InterPro" id="IPR036390">
    <property type="entry name" value="WH_DNA-bd_sf"/>
</dbReference>
<dbReference type="Proteomes" id="UP000196531">
    <property type="component" value="Unassembled WGS sequence"/>
</dbReference>
<dbReference type="CDD" id="cd00090">
    <property type="entry name" value="HTH_ARSR"/>
    <property type="match status" value="1"/>
</dbReference>
<accession>A0A1Y5FAN4</accession>
<dbReference type="GO" id="GO:0006355">
    <property type="term" value="P:regulation of DNA-templated transcription"/>
    <property type="evidence" value="ECO:0007669"/>
    <property type="project" value="UniProtKB-ARBA"/>
</dbReference>
<dbReference type="AlphaFoldDB" id="A0A1Y5FAN4"/>
<organism evidence="1 2">
    <name type="scientific">Halobacteriovorax marinus</name>
    <dbReference type="NCBI Taxonomy" id="97084"/>
    <lineage>
        <taxon>Bacteria</taxon>
        <taxon>Pseudomonadati</taxon>
        <taxon>Bdellovibrionota</taxon>
        <taxon>Bacteriovoracia</taxon>
        <taxon>Bacteriovoracales</taxon>
        <taxon>Halobacteriovoraceae</taxon>
        <taxon>Halobacteriovorax</taxon>
    </lineage>
</organism>
<dbReference type="InterPro" id="IPR036388">
    <property type="entry name" value="WH-like_DNA-bd_sf"/>
</dbReference>
<evidence type="ECO:0008006" key="3">
    <source>
        <dbReference type="Google" id="ProtNLM"/>
    </source>
</evidence>
<name>A0A1Y5FAN4_9BACT</name>
<proteinExistence type="predicted"/>